<keyword evidence="9" id="KW-1185">Reference proteome</keyword>
<comment type="subcellular location">
    <subcellularLocation>
        <location evidence="1 4">Cell outer membrane</location>
    </subcellularLocation>
</comment>
<dbReference type="InterPro" id="IPR038591">
    <property type="entry name" value="NolW-like_sf"/>
</dbReference>
<dbReference type="Gene3D" id="3.55.50.30">
    <property type="match status" value="1"/>
</dbReference>
<dbReference type="GO" id="GO:0009306">
    <property type="term" value="P:protein secretion"/>
    <property type="evidence" value="ECO:0007669"/>
    <property type="project" value="InterPro"/>
</dbReference>
<dbReference type="Pfam" id="PF00263">
    <property type="entry name" value="Secretin"/>
    <property type="match status" value="1"/>
</dbReference>
<sequence length="664" mass="73372">MSISGVLKAVLLYVTYSFLLCNLITAHAVTPKYWQTSAYAFEGNNTPITSVLQDFSDSFGVNLVMVSQINGLSNGWKRSESAVSFLDQLSQEYKLQWFVYNQNLYISSLKDNRVERLLLKPNVSAGLKAALVGIGLFEKKFGWGEFIEEGIILVSGPRKYINLIKAYIVDEEYQDKSSEIFIFPLNHALVVDRTIRSRGETTVIPGVATILQSLLEGKRRSNNGLDIPEIPNMLNSKNKTTTTTGINSSYSQKRHSKHKTVVEADVRTNSIIIKSSEKNYSYYKKLIDKLDISQNLVEIDAVIVDINTNKLDEIGVDWNFNNNNRKNTISTSTILGSKASLSANATISIDELGFFYTKIKALEETGDASIVANTSILTMENQPAVIDLSETEYIQTVSERVADVQSVTAGTLLNVTPSVLVKGGLNKIILTLEIEDGSIEKTKDAKTPSVIKATINTKALIAEHSSLVVGGYHMHSTEKNIKRVPFFGNLPVIGSLFSSETQKNTNKERLFILTPKVSNQAKPPSVYTSTGNKRIINNALVDIDDRWQKASQAYLEQAASLFVKLVNGQQPTGYHLKKNSNNKLGIQCQQANIDFDIKHPIIGNGLVVYMGAAKNLTENIITVNETSCRGRGIIAVLVFPNSQLKANEEKQFYIALEASVVSSD</sequence>
<evidence type="ECO:0000256" key="2">
    <source>
        <dbReference type="ARBA" id="ARBA00022729"/>
    </source>
</evidence>
<dbReference type="PANTHER" id="PTHR30332">
    <property type="entry name" value="PROBABLE GENERAL SECRETION PATHWAY PROTEIN D"/>
    <property type="match status" value="1"/>
</dbReference>
<dbReference type="PRINTS" id="PR01337">
    <property type="entry name" value="TYPE3OMGPROT"/>
</dbReference>
<dbReference type="Proteomes" id="UP000569732">
    <property type="component" value="Unassembled WGS sequence"/>
</dbReference>
<dbReference type="NCBIfam" id="TIGR02516">
    <property type="entry name" value="type_III_yscC"/>
    <property type="match status" value="1"/>
</dbReference>
<name>A0A853I9E4_9GAMM</name>
<evidence type="ECO:0000256" key="3">
    <source>
        <dbReference type="RuleBase" id="RU004003"/>
    </source>
</evidence>
<dbReference type="InterPro" id="IPR005644">
    <property type="entry name" value="NolW-like"/>
</dbReference>
<dbReference type="GO" id="GO:0015627">
    <property type="term" value="C:type II protein secretion system complex"/>
    <property type="evidence" value="ECO:0007669"/>
    <property type="project" value="TreeGrafter"/>
</dbReference>
<dbReference type="EMBL" id="JACCKB010000011">
    <property type="protein sequence ID" value="NYZ66167.1"/>
    <property type="molecule type" value="Genomic_DNA"/>
</dbReference>
<reference evidence="8 9" key="1">
    <citation type="submission" date="2020-07" db="EMBL/GenBank/DDBJ databases">
        <title>Endozoicomonas sp. nov., isolated from sediment.</title>
        <authorList>
            <person name="Gu T."/>
        </authorList>
    </citation>
    <scope>NUCLEOTIDE SEQUENCE [LARGE SCALE GENOMIC DNA]</scope>
    <source>
        <strain evidence="8 9">SM1973</strain>
    </source>
</reference>
<comment type="caution">
    <text evidence="8">The sequence shown here is derived from an EMBL/GenBank/DDBJ whole genome shotgun (WGS) entry which is preliminary data.</text>
</comment>
<dbReference type="AlphaFoldDB" id="A0A853I9E4"/>
<dbReference type="InterPro" id="IPR004846">
    <property type="entry name" value="T2SS/T3SS_dom"/>
</dbReference>
<accession>A0A853I9E4</accession>
<protein>
    <submittedName>
        <fullName evidence="8">Type III secretion system outer membrane ring subunit SctC</fullName>
    </submittedName>
</protein>
<evidence type="ECO:0000259" key="6">
    <source>
        <dbReference type="Pfam" id="PF00263"/>
    </source>
</evidence>
<proteinExistence type="inferred from homology"/>
<evidence type="ECO:0000256" key="5">
    <source>
        <dbReference type="SAM" id="MobiDB-lite"/>
    </source>
</evidence>
<keyword evidence="2" id="KW-0732">Signal</keyword>
<dbReference type="Pfam" id="PF03958">
    <property type="entry name" value="Secretin_N"/>
    <property type="match status" value="1"/>
</dbReference>
<dbReference type="PANTHER" id="PTHR30332:SF5">
    <property type="entry name" value="SPI-1 TYPE 3 SECRETION SYSTEM SECRETIN"/>
    <property type="match status" value="1"/>
</dbReference>
<dbReference type="GO" id="GO:0009279">
    <property type="term" value="C:cell outer membrane"/>
    <property type="evidence" value="ECO:0007669"/>
    <property type="project" value="UniProtKB-SubCell"/>
</dbReference>
<dbReference type="InterPro" id="IPR003522">
    <property type="entry name" value="T3SS_OM_pore_YscC"/>
</dbReference>
<evidence type="ECO:0000313" key="8">
    <source>
        <dbReference type="EMBL" id="NYZ66167.1"/>
    </source>
</evidence>
<gene>
    <name evidence="8" type="primary">sctC</name>
    <name evidence="8" type="ORF">H0A36_09090</name>
</gene>
<feature type="domain" description="NolW-like" evidence="7">
    <location>
        <begin position="181"/>
        <end position="294"/>
    </location>
</feature>
<keyword evidence="4" id="KW-0813">Transport</keyword>
<feature type="compositionally biased region" description="Polar residues" evidence="5">
    <location>
        <begin position="233"/>
        <end position="251"/>
    </location>
</feature>
<evidence type="ECO:0000256" key="1">
    <source>
        <dbReference type="ARBA" id="ARBA00004442"/>
    </source>
</evidence>
<dbReference type="RefSeq" id="WP_180568198.1">
    <property type="nucleotide sequence ID" value="NZ_JACCKB010000011.1"/>
</dbReference>
<dbReference type="Gene3D" id="3.30.1370.120">
    <property type="match status" value="2"/>
</dbReference>
<feature type="region of interest" description="Disordered" evidence="5">
    <location>
        <begin position="226"/>
        <end position="255"/>
    </location>
</feature>
<comment type="similarity">
    <text evidence="3">Belongs to the bacterial secretin family.</text>
</comment>
<organism evidence="8 9">
    <name type="scientific">Spartinivicinus marinus</name>
    <dbReference type="NCBI Taxonomy" id="2994442"/>
    <lineage>
        <taxon>Bacteria</taxon>
        <taxon>Pseudomonadati</taxon>
        <taxon>Pseudomonadota</taxon>
        <taxon>Gammaproteobacteria</taxon>
        <taxon>Oceanospirillales</taxon>
        <taxon>Zooshikellaceae</taxon>
        <taxon>Spartinivicinus</taxon>
    </lineage>
</organism>
<dbReference type="InterPro" id="IPR050810">
    <property type="entry name" value="Bact_Secretion_Sys_Channel"/>
</dbReference>
<feature type="domain" description="Type II/III secretion system secretin-like" evidence="6">
    <location>
        <begin position="361"/>
        <end position="517"/>
    </location>
</feature>
<evidence type="ECO:0000259" key="7">
    <source>
        <dbReference type="Pfam" id="PF03958"/>
    </source>
</evidence>
<evidence type="ECO:0000313" key="9">
    <source>
        <dbReference type="Proteomes" id="UP000569732"/>
    </source>
</evidence>
<evidence type="ECO:0000256" key="4">
    <source>
        <dbReference type="RuleBase" id="RU004004"/>
    </source>
</evidence>